<comment type="caution">
    <text evidence="2">The sequence shown here is derived from an EMBL/GenBank/DDBJ whole genome shotgun (WGS) entry which is preliminary data.</text>
</comment>
<sequence length="100" mass="10275">MHKLILTAAASALLSVTFVPSAFAMSGIDAARSCESQKGRCKALFDDAGGVTILVDGYIIDCPSPQAQCEIVGRPARIKAHTGMTNGAPSGLEALAKNAK</sequence>
<evidence type="ECO:0000256" key="1">
    <source>
        <dbReference type="SAM" id="SignalP"/>
    </source>
</evidence>
<accession>A0AA41QPA2</accession>
<reference evidence="2" key="1">
    <citation type="submission" date="2022-03" db="EMBL/GenBank/DDBJ databases">
        <title>The complete genome sequence of a Methyloterrigena soli.</title>
        <authorList>
            <person name="Zi Z."/>
        </authorList>
    </citation>
    <scope>NUCLEOTIDE SEQUENCE</scope>
    <source>
        <strain evidence="2">M48</strain>
    </source>
</reference>
<dbReference type="AlphaFoldDB" id="A0AA41QPA2"/>
<name>A0AA41QPA2_9HYPH</name>
<feature type="signal peptide" evidence="1">
    <location>
        <begin position="1"/>
        <end position="24"/>
    </location>
</feature>
<keyword evidence="1" id="KW-0732">Signal</keyword>
<gene>
    <name evidence="2" type="ORF">ML536_15675</name>
</gene>
<evidence type="ECO:0000313" key="3">
    <source>
        <dbReference type="Proteomes" id="UP001156140"/>
    </source>
</evidence>
<dbReference type="RefSeq" id="WP_281736489.1">
    <property type="nucleotide sequence ID" value="NZ_JAKETQ010000002.1"/>
</dbReference>
<dbReference type="Proteomes" id="UP001156140">
    <property type="component" value="Unassembled WGS sequence"/>
</dbReference>
<keyword evidence="3" id="KW-1185">Reference proteome</keyword>
<feature type="chain" id="PRO_5041399951" evidence="1">
    <location>
        <begin position="25"/>
        <end position="100"/>
    </location>
</feature>
<protein>
    <submittedName>
        <fullName evidence="2">Uncharacterized protein</fullName>
    </submittedName>
</protein>
<organism evidence="2 3">
    <name type="scientific">Paradevosia shaoguanensis</name>
    <dbReference type="NCBI Taxonomy" id="1335043"/>
    <lineage>
        <taxon>Bacteria</taxon>
        <taxon>Pseudomonadati</taxon>
        <taxon>Pseudomonadota</taxon>
        <taxon>Alphaproteobacteria</taxon>
        <taxon>Hyphomicrobiales</taxon>
        <taxon>Devosiaceae</taxon>
        <taxon>Paradevosia</taxon>
    </lineage>
</organism>
<dbReference type="EMBL" id="JALAZD010000002">
    <property type="protein sequence ID" value="MCI0128269.1"/>
    <property type="molecule type" value="Genomic_DNA"/>
</dbReference>
<evidence type="ECO:0000313" key="2">
    <source>
        <dbReference type="EMBL" id="MCI0128269.1"/>
    </source>
</evidence>
<proteinExistence type="predicted"/>